<sequence>MTNNQSGFQLMVLLMSMSIALAGCGGGDGNDSSTPQPTPPTTQTCAGQTLSDGAECMRHNGRDVIIFSPDNQAAGIALFLHGAPGHPQKVMNIFDAQSISSDLDLLAAAPQGSDSFWGWSSINNGTSVTDTEYLSGLVDTLRAENNITADQVYVFGYSAGGFMAYKLACTMPEQLTGIISLAGQFRGEFEHCSTSTSLKVHHFHSPSDSDVPIAGRSTGQIRSVSETLAHWRQINGCSGTSSHVNHPGVTSSSAGTRTQSWDNCSSQLLFSQMDGVPHEAAYQSDVLRQIYSSIFE</sequence>
<dbReference type="Gene3D" id="3.40.50.1820">
    <property type="entry name" value="alpha/beta hydrolase"/>
    <property type="match status" value="1"/>
</dbReference>
<dbReference type="SUPFAM" id="SSF53474">
    <property type="entry name" value="alpha/beta-Hydrolases"/>
    <property type="match status" value="1"/>
</dbReference>
<keyword evidence="6" id="KW-0378">Hydrolase</keyword>
<dbReference type="EMBL" id="JAKIKT010000008">
    <property type="protein sequence ID" value="MCL2915684.1"/>
    <property type="molecule type" value="Genomic_DNA"/>
</dbReference>
<evidence type="ECO:0000256" key="6">
    <source>
        <dbReference type="ARBA" id="ARBA00022801"/>
    </source>
</evidence>
<evidence type="ECO:0000256" key="4">
    <source>
        <dbReference type="ARBA" id="ARBA00022651"/>
    </source>
</evidence>
<name>A0ABT0NB44_9GAMM</name>
<evidence type="ECO:0000256" key="9">
    <source>
        <dbReference type="ARBA" id="ARBA00025250"/>
    </source>
</evidence>
<comment type="caution">
    <text evidence="13">The sequence shown here is derived from an EMBL/GenBank/DDBJ whole genome shotgun (WGS) entry which is preliminary data.</text>
</comment>
<dbReference type="Proteomes" id="UP001202831">
    <property type="component" value="Unassembled WGS sequence"/>
</dbReference>
<comment type="function">
    <text evidence="9">Involved in degradation of plant cell walls. Hydrolyzes the feruloyl-arabinose ester bond in arabinoxylans, and the feruloyl-galactose ester bond in pectin. Active against paranitrophenyl-acetate, methyl ferulate and wheat arabinoxylan.</text>
</comment>
<dbReference type="RefSeq" id="WP_249250263.1">
    <property type="nucleotide sequence ID" value="NZ_JAKIKT010000008.1"/>
</dbReference>
<gene>
    <name evidence="13" type="ORF">L2725_18175</name>
</gene>
<evidence type="ECO:0000256" key="3">
    <source>
        <dbReference type="ARBA" id="ARBA00022525"/>
    </source>
</evidence>
<protein>
    <recommendedName>
        <fullName evidence="12">Phospholipase/carboxylesterase/thioesterase domain-containing protein</fullName>
    </recommendedName>
</protein>
<keyword evidence="7" id="KW-0119">Carbohydrate metabolism</keyword>
<evidence type="ECO:0000259" key="12">
    <source>
        <dbReference type="Pfam" id="PF02230"/>
    </source>
</evidence>
<dbReference type="InterPro" id="IPR003140">
    <property type="entry name" value="PLipase/COase/thioEstase"/>
</dbReference>
<keyword evidence="4" id="KW-0858">Xylan degradation</keyword>
<evidence type="ECO:0000256" key="2">
    <source>
        <dbReference type="ARBA" id="ARBA00010278"/>
    </source>
</evidence>
<evidence type="ECO:0000256" key="1">
    <source>
        <dbReference type="ARBA" id="ARBA00004613"/>
    </source>
</evidence>
<dbReference type="InterPro" id="IPR043595">
    <property type="entry name" value="FaeB/C/D"/>
</dbReference>
<dbReference type="InterPro" id="IPR029058">
    <property type="entry name" value="AB_hydrolase_fold"/>
</dbReference>
<evidence type="ECO:0000256" key="10">
    <source>
        <dbReference type="SAM" id="MobiDB-lite"/>
    </source>
</evidence>
<dbReference type="PANTHER" id="PTHR38050">
    <property type="match status" value="1"/>
</dbReference>
<comment type="similarity">
    <text evidence="2">Belongs to the faeC family.</text>
</comment>
<evidence type="ECO:0000256" key="8">
    <source>
        <dbReference type="ARBA" id="ARBA00023326"/>
    </source>
</evidence>
<accession>A0ABT0NB44</accession>
<organism evidence="13 14">
    <name type="scientific">Shewanella corallii</name>
    <dbReference type="NCBI Taxonomy" id="560080"/>
    <lineage>
        <taxon>Bacteria</taxon>
        <taxon>Pseudomonadati</taxon>
        <taxon>Pseudomonadota</taxon>
        <taxon>Gammaproteobacteria</taxon>
        <taxon>Alteromonadales</taxon>
        <taxon>Shewanellaceae</taxon>
        <taxon>Shewanella</taxon>
    </lineage>
</organism>
<dbReference type="PANTHER" id="PTHR38050:SF1">
    <property type="entry name" value="FERULOYL ESTERASE C"/>
    <property type="match status" value="1"/>
</dbReference>
<keyword evidence="3" id="KW-0964">Secreted</keyword>
<comment type="subcellular location">
    <subcellularLocation>
        <location evidence="1">Secreted</location>
    </subcellularLocation>
</comment>
<keyword evidence="8" id="KW-0624">Polysaccharide degradation</keyword>
<keyword evidence="14" id="KW-1185">Reference proteome</keyword>
<evidence type="ECO:0000313" key="14">
    <source>
        <dbReference type="Proteomes" id="UP001202831"/>
    </source>
</evidence>
<feature type="region of interest" description="Disordered" evidence="10">
    <location>
        <begin position="26"/>
        <end position="46"/>
    </location>
</feature>
<evidence type="ECO:0000313" key="13">
    <source>
        <dbReference type="EMBL" id="MCL2915684.1"/>
    </source>
</evidence>
<feature type="domain" description="Phospholipase/carboxylesterase/thioesterase" evidence="12">
    <location>
        <begin position="131"/>
        <end position="217"/>
    </location>
</feature>
<keyword evidence="5 11" id="KW-0732">Signal</keyword>
<reference evidence="13 14" key="1">
    <citation type="submission" date="2022-01" db="EMBL/GenBank/DDBJ databases">
        <title>Whole genome-based taxonomy of the Shewanellaceae.</title>
        <authorList>
            <person name="Martin-Rodriguez A.J."/>
        </authorList>
    </citation>
    <scope>NUCLEOTIDE SEQUENCE [LARGE SCALE GENOMIC DNA]</scope>
    <source>
        <strain evidence="13 14">DSM 21332</strain>
    </source>
</reference>
<evidence type="ECO:0000256" key="11">
    <source>
        <dbReference type="SAM" id="SignalP"/>
    </source>
</evidence>
<feature type="signal peptide" evidence="11">
    <location>
        <begin position="1"/>
        <end position="22"/>
    </location>
</feature>
<evidence type="ECO:0000256" key="7">
    <source>
        <dbReference type="ARBA" id="ARBA00023277"/>
    </source>
</evidence>
<proteinExistence type="inferred from homology"/>
<feature type="chain" id="PRO_5047174955" description="Phospholipase/carboxylesterase/thioesterase domain-containing protein" evidence="11">
    <location>
        <begin position="23"/>
        <end position="296"/>
    </location>
</feature>
<dbReference type="Pfam" id="PF02230">
    <property type="entry name" value="Abhydrolase_2"/>
    <property type="match status" value="1"/>
</dbReference>
<evidence type="ECO:0000256" key="5">
    <source>
        <dbReference type="ARBA" id="ARBA00022729"/>
    </source>
</evidence>